<feature type="domain" description="Restriction endonuclease type I HsdR N-terminal" evidence="1">
    <location>
        <begin position="32"/>
        <end position="92"/>
    </location>
</feature>
<keyword evidence="2" id="KW-0255">Endonuclease</keyword>
<protein>
    <submittedName>
        <fullName evidence="2">Type I restriction endonuclease</fullName>
    </submittedName>
</protein>
<keyword evidence="2" id="KW-0540">Nuclease</keyword>
<organism evidence="2 3">
    <name type="scientific">Luteolibacter algae</name>
    <dbReference type="NCBI Taxonomy" id="454151"/>
    <lineage>
        <taxon>Bacteria</taxon>
        <taxon>Pseudomonadati</taxon>
        <taxon>Verrucomicrobiota</taxon>
        <taxon>Verrucomicrobiia</taxon>
        <taxon>Verrucomicrobiales</taxon>
        <taxon>Verrucomicrobiaceae</taxon>
        <taxon>Luteolibacter</taxon>
    </lineage>
</organism>
<dbReference type="Pfam" id="PF04313">
    <property type="entry name" value="HSDR_N"/>
    <property type="match status" value="1"/>
</dbReference>
<evidence type="ECO:0000259" key="1">
    <source>
        <dbReference type="Pfam" id="PF04313"/>
    </source>
</evidence>
<dbReference type="Gene3D" id="3.90.1570.50">
    <property type="match status" value="1"/>
</dbReference>
<proteinExistence type="predicted"/>
<keyword evidence="2" id="KW-0378">Hydrolase</keyword>
<dbReference type="EMBL" id="JBHUIT010000005">
    <property type="protein sequence ID" value="MFD2256305.1"/>
    <property type="molecule type" value="Genomic_DNA"/>
</dbReference>
<dbReference type="Proteomes" id="UP001597375">
    <property type="component" value="Unassembled WGS sequence"/>
</dbReference>
<accession>A0ABW5D6U8</accession>
<sequence length="140" mass="15131">MIDYSELVAFRGPNPGEVPSIVAENTATYGSGNNLFKIVNQLEIIGYEKRIPDGILYINGLPLVVFEFESAIRGDASTHDASVQLTRTRFTKKSSSRRRISRSISLCEGAGLRGSLFLPDADVVDGEVHDSIVLFAGGAV</sequence>
<keyword evidence="3" id="KW-1185">Reference proteome</keyword>
<dbReference type="GO" id="GO:0004519">
    <property type="term" value="F:endonuclease activity"/>
    <property type="evidence" value="ECO:0007669"/>
    <property type="project" value="UniProtKB-KW"/>
</dbReference>
<dbReference type="RefSeq" id="WP_386819423.1">
    <property type="nucleotide sequence ID" value="NZ_JBHUIT010000005.1"/>
</dbReference>
<gene>
    <name evidence="2" type="ORF">ACFSSA_06440</name>
</gene>
<evidence type="ECO:0000313" key="2">
    <source>
        <dbReference type="EMBL" id="MFD2256305.1"/>
    </source>
</evidence>
<dbReference type="InterPro" id="IPR007409">
    <property type="entry name" value="Restrct_endonuc_type1_HsdR_N"/>
</dbReference>
<evidence type="ECO:0000313" key="3">
    <source>
        <dbReference type="Proteomes" id="UP001597375"/>
    </source>
</evidence>
<comment type="caution">
    <text evidence="2">The sequence shown here is derived from an EMBL/GenBank/DDBJ whole genome shotgun (WGS) entry which is preliminary data.</text>
</comment>
<name>A0ABW5D6U8_9BACT</name>
<reference evidence="3" key="1">
    <citation type="journal article" date="2019" name="Int. J. Syst. Evol. Microbiol.">
        <title>The Global Catalogue of Microorganisms (GCM) 10K type strain sequencing project: providing services to taxonomists for standard genome sequencing and annotation.</title>
        <authorList>
            <consortium name="The Broad Institute Genomics Platform"/>
            <consortium name="The Broad Institute Genome Sequencing Center for Infectious Disease"/>
            <person name="Wu L."/>
            <person name="Ma J."/>
        </authorList>
    </citation>
    <scope>NUCLEOTIDE SEQUENCE [LARGE SCALE GENOMIC DNA]</scope>
    <source>
        <strain evidence="3">CGMCC 4.7106</strain>
    </source>
</reference>